<gene>
    <name evidence="3" type="ORF">B5P45_03565</name>
</gene>
<dbReference type="KEGG" id="pht:BLM14_21950"/>
<feature type="region of interest" description="Disordered" evidence="1">
    <location>
        <begin position="24"/>
        <end position="47"/>
    </location>
</feature>
<feature type="compositionally biased region" description="Basic and acidic residues" evidence="1">
    <location>
        <begin position="270"/>
        <end position="291"/>
    </location>
</feature>
<dbReference type="AlphaFoldDB" id="A0A2N9W379"/>
<feature type="compositionally biased region" description="Basic and acidic residues" evidence="1">
    <location>
        <begin position="600"/>
        <end position="611"/>
    </location>
</feature>
<evidence type="ECO:0000259" key="2">
    <source>
        <dbReference type="Pfam" id="PF03432"/>
    </source>
</evidence>
<organism evidence="3 4">
    <name type="scientific">Phyllobacterium zundukense</name>
    <dbReference type="NCBI Taxonomy" id="1867719"/>
    <lineage>
        <taxon>Bacteria</taxon>
        <taxon>Pseudomonadati</taxon>
        <taxon>Pseudomonadota</taxon>
        <taxon>Alphaproteobacteria</taxon>
        <taxon>Hyphomicrobiales</taxon>
        <taxon>Phyllobacteriaceae</taxon>
        <taxon>Phyllobacterium</taxon>
    </lineage>
</organism>
<reference evidence="3 4" key="1">
    <citation type="journal article" date="2017" name="Int J Environ Stud">
        <title>Does the Miocene-Pliocene relict legume Oxytropis triphylla form nitrogen-fixing nodules with a combination of bacterial strains?</title>
        <authorList>
            <person name="Safronova V."/>
            <person name="Belimov A."/>
            <person name="Sazanova A."/>
            <person name="Kuznetsova I."/>
            <person name="Popova J."/>
            <person name="Andronov E."/>
            <person name="Verkhozina A."/>
            <person name="Tikhonovich I."/>
        </authorList>
    </citation>
    <scope>NUCLEOTIDE SEQUENCE [LARGE SCALE GENOMIC DNA]</scope>
    <source>
        <strain evidence="3 4">Tri-38</strain>
    </source>
</reference>
<feature type="region of interest" description="Disordered" evidence="1">
    <location>
        <begin position="587"/>
        <end position="676"/>
    </location>
</feature>
<dbReference type="OrthoDB" id="7199783at2"/>
<sequence>MTKNPSKLLSRIEAANRALPTYFENIEDKRRGRGSGGGSSGGKRSLPAPAMLSQHAAHGFGVATAVSRAQGNNAVVLKVLSYGAGANSARNVLTYQAKEEKATDHNGREIADIEKAIEDWSREFEGREGSKDVLILSYGLKNADRETVNRALERAASEGFYDQGDTERSYAFSTSPDVNDQTRLTLALIMAHEKQSRVDKSKVSRLNPTLDLIHQIDRRIDGFLLGEGVTPVSRCQAKTASGRKGLSATLHAMTRGGVEVTISTKTRIKDRKDSAGQYERGPDRRSVTTRDRKAITRESATIASLMHTNQSRDFMHLLISGPANVDRDRFVKAGAAFLSAQFGTHRYTYAVHNRDDKSKHPHLHVIVALRDSRGKRLDPSIRDFTEWRMRFAEKARERGIQLEPQKRNDRAGPPQIKRWEWELFHRMGAASPATLADKVRAKIHDKPTTPKLAAARARFRDTRKNLNRVIGMLDRLSKDRSVSSTARELSQDLLAGLTREYDRLETAIRDGRNPALVRGEVHMLRTTPISQSQADIAKERVAKAVVDVAAKLTNPIDKETFNKAAKVITKLVDLQLASRIDVRIKDRDTQPAAMSTKSAGGKDRVGEREAQPRTSTHKVVDIGRTQLALQARDHAGRDEEHATKPFPPEQELQHSRENVRTIKVRPPRSKEGERDR</sequence>
<keyword evidence="4" id="KW-1185">Reference proteome</keyword>
<dbReference type="Pfam" id="PF03432">
    <property type="entry name" value="Relaxase"/>
    <property type="match status" value="1"/>
</dbReference>
<evidence type="ECO:0000313" key="4">
    <source>
        <dbReference type="Proteomes" id="UP000232163"/>
    </source>
</evidence>
<feature type="region of interest" description="Disordered" evidence="1">
    <location>
        <begin position="269"/>
        <end position="291"/>
    </location>
</feature>
<evidence type="ECO:0000256" key="1">
    <source>
        <dbReference type="SAM" id="MobiDB-lite"/>
    </source>
</evidence>
<name>A0A2N9W379_9HYPH</name>
<proteinExistence type="predicted"/>
<evidence type="ECO:0000313" key="3">
    <source>
        <dbReference type="EMBL" id="PIO46197.1"/>
    </source>
</evidence>
<dbReference type="Proteomes" id="UP000232163">
    <property type="component" value="Unassembled WGS sequence"/>
</dbReference>
<feature type="compositionally biased region" description="Basic and acidic residues" evidence="1">
    <location>
        <begin position="651"/>
        <end position="660"/>
    </location>
</feature>
<accession>A0A2N9W379</accession>
<dbReference type="InterPro" id="IPR005094">
    <property type="entry name" value="Endonuclease_MobA/VirD2"/>
</dbReference>
<feature type="domain" description="MobA/VirD2-like nuclease" evidence="2">
    <location>
        <begin position="286"/>
        <end position="399"/>
    </location>
</feature>
<dbReference type="RefSeq" id="WP_100002043.1">
    <property type="nucleotide sequence ID" value="NZ_CP017941.1"/>
</dbReference>
<feature type="compositionally biased region" description="Basic and acidic residues" evidence="1">
    <location>
        <begin position="631"/>
        <end position="643"/>
    </location>
</feature>
<comment type="caution">
    <text evidence="3">The sequence shown here is derived from an EMBL/GenBank/DDBJ whole genome shotgun (WGS) entry which is preliminary data.</text>
</comment>
<dbReference type="EMBL" id="MZMT01000005">
    <property type="protein sequence ID" value="PIO46197.1"/>
    <property type="molecule type" value="Genomic_DNA"/>
</dbReference>
<protein>
    <recommendedName>
        <fullName evidence="2">MobA/VirD2-like nuclease domain-containing protein</fullName>
    </recommendedName>
</protein>
<dbReference type="Gene3D" id="3.30.930.30">
    <property type="match status" value="1"/>
</dbReference>